<evidence type="ECO:0000256" key="11">
    <source>
        <dbReference type="ARBA" id="ARBA00031350"/>
    </source>
</evidence>
<keyword evidence="7" id="KW-0808">Transferase</keyword>
<dbReference type="PANTHER" id="PTHR11579">
    <property type="entry name" value="PROTEIN-L-ISOASPARTATE O-METHYLTRANSFERASE"/>
    <property type="match status" value="1"/>
</dbReference>
<dbReference type="Proteomes" id="UP001499895">
    <property type="component" value="Unassembled WGS sequence"/>
</dbReference>
<evidence type="ECO:0000256" key="1">
    <source>
        <dbReference type="ARBA" id="ARBA00004496"/>
    </source>
</evidence>
<evidence type="ECO:0000313" key="13">
    <source>
        <dbReference type="EMBL" id="GAA0456029.1"/>
    </source>
</evidence>
<evidence type="ECO:0000256" key="5">
    <source>
        <dbReference type="ARBA" id="ARBA00022490"/>
    </source>
</evidence>
<dbReference type="PROSITE" id="PS01279">
    <property type="entry name" value="PCMT"/>
    <property type="match status" value="1"/>
</dbReference>
<evidence type="ECO:0000256" key="12">
    <source>
        <dbReference type="SAM" id="MobiDB-lite"/>
    </source>
</evidence>
<keyword evidence="14" id="KW-1185">Reference proteome</keyword>
<dbReference type="InterPro" id="IPR000682">
    <property type="entry name" value="PCMT"/>
</dbReference>
<evidence type="ECO:0000256" key="6">
    <source>
        <dbReference type="ARBA" id="ARBA00022603"/>
    </source>
</evidence>
<comment type="caution">
    <text evidence="13">The sequence shown here is derived from an EMBL/GenBank/DDBJ whole genome shotgun (WGS) entry which is preliminary data.</text>
</comment>
<evidence type="ECO:0000256" key="7">
    <source>
        <dbReference type="ARBA" id="ARBA00022679"/>
    </source>
</evidence>
<dbReference type="SUPFAM" id="SSF53335">
    <property type="entry name" value="S-adenosyl-L-methionine-dependent methyltransferases"/>
    <property type="match status" value="1"/>
</dbReference>
<dbReference type="EMBL" id="BAAAHB010000013">
    <property type="protein sequence ID" value="GAA0456029.1"/>
    <property type="molecule type" value="Genomic_DNA"/>
</dbReference>
<sequence length="397" mass="43980">MTARTEQEKRFSREELGRSLLEKGCMTPAWAPAFEAVPRSAFLPDLMWPHDMETSRSAPVDRSTDPEAWQAYADSDQPIVTQWDDGTHQGTEPGTSFSSSSSMPSVVFSMLKDLDVREGHRVLEIGTGTGWNSALLAHRLGASNVVSVEVDGAVAQAGREALKRFGLPVEVVHGDGYLGFADRAPYDRIIATCGLRSIPRAWLNQMTPCGVILTPWGTYYGPSEATARLVVAEDGRSASGLFTRPVAFMRMRSQRRGWPQHSEYVPAGAMDAADVSTTTVGEDEFSSTEGFRLAGFVIGLCVDNIVHLADRKENGKRAVWFYGLSDKSWACVVFRDDRKESRVYQSGPRRLWDEVETAYRWWEGNDRPGYERFGLTVDDAGERAWLDSPDNPAALAL</sequence>
<keyword evidence="5" id="KW-0963">Cytoplasm</keyword>
<dbReference type="GO" id="GO:0008168">
    <property type="term" value="F:methyltransferase activity"/>
    <property type="evidence" value="ECO:0007669"/>
    <property type="project" value="UniProtKB-KW"/>
</dbReference>
<name>A0ABN0ZQX5_9ACTN</name>
<proteinExistence type="inferred from homology"/>
<accession>A0ABN0ZQX5</accession>
<evidence type="ECO:0000256" key="4">
    <source>
        <dbReference type="ARBA" id="ARBA00013346"/>
    </source>
</evidence>
<keyword evidence="8" id="KW-0949">S-adenosyl-L-methionine</keyword>
<evidence type="ECO:0000256" key="8">
    <source>
        <dbReference type="ARBA" id="ARBA00022691"/>
    </source>
</evidence>
<comment type="similarity">
    <text evidence="2">Belongs to the methyltransferase superfamily. L-isoaspartyl/D-aspartyl protein methyltransferase family.</text>
</comment>
<dbReference type="PANTHER" id="PTHR11579:SF0">
    <property type="entry name" value="PROTEIN-L-ISOASPARTATE(D-ASPARTATE) O-METHYLTRANSFERASE"/>
    <property type="match status" value="1"/>
</dbReference>
<gene>
    <name evidence="13" type="primary">tgmC</name>
    <name evidence="13" type="ORF">GCM10009544_18450</name>
</gene>
<organism evidence="13 14">
    <name type="scientific">Streptomyces stramineus</name>
    <dbReference type="NCBI Taxonomy" id="173861"/>
    <lineage>
        <taxon>Bacteria</taxon>
        <taxon>Bacillati</taxon>
        <taxon>Actinomycetota</taxon>
        <taxon>Actinomycetes</taxon>
        <taxon>Kitasatosporales</taxon>
        <taxon>Streptomycetaceae</taxon>
        <taxon>Streptomyces</taxon>
    </lineage>
</organism>
<comment type="subcellular location">
    <subcellularLocation>
        <location evidence="1">Cytoplasm</location>
    </subcellularLocation>
</comment>
<reference evidence="13 14" key="1">
    <citation type="journal article" date="2019" name="Int. J. Syst. Evol. Microbiol.">
        <title>The Global Catalogue of Microorganisms (GCM) 10K type strain sequencing project: providing services to taxonomists for standard genome sequencing and annotation.</title>
        <authorList>
            <consortium name="The Broad Institute Genomics Platform"/>
            <consortium name="The Broad Institute Genome Sequencing Center for Infectious Disease"/>
            <person name="Wu L."/>
            <person name="Ma J."/>
        </authorList>
    </citation>
    <scope>NUCLEOTIDE SEQUENCE [LARGE SCALE GENOMIC DNA]</scope>
    <source>
        <strain evidence="13 14">JCM 10649</strain>
    </source>
</reference>
<dbReference type="Gene3D" id="3.40.50.150">
    <property type="entry name" value="Vaccinia Virus protein VP39"/>
    <property type="match status" value="1"/>
</dbReference>
<evidence type="ECO:0000256" key="10">
    <source>
        <dbReference type="ARBA" id="ARBA00031323"/>
    </source>
</evidence>
<evidence type="ECO:0000313" key="14">
    <source>
        <dbReference type="Proteomes" id="UP001499895"/>
    </source>
</evidence>
<dbReference type="Pfam" id="PF01135">
    <property type="entry name" value="PCMT"/>
    <property type="match status" value="1"/>
</dbReference>
<protein>
    <recommendedName>
        <fullName evidence="4">Protein-L-isoaspartate O-methyltransferase</fullName>
        <ecNumber evidence="3">2.1.1.77</ecNumber>
    </recommendedName>
    <alternativeName>
        <fullName evidence="11">L-isoaspartyl protein carboxyl methyltransferase</fullName>
    </alternativeName>
    <alternativeName>
        <fullName evidence="9">Protein L-isoaspartyl methyltransferase</fullName>
    </alternativeName>
    <alternativeName>
        <fullName evidence="10">Protein-beta-aspartate methyltransferase</fullName>
    </alternativeName>
</protein>
<evidence type="ECO:0000256" key="3">
    <source>
        <dbReference type="ARBA" id="ARBA00011890"/>
    </source>
</evidence>
<dbReference type="EC" id="2.1.1.77" evidence="3"/>
<evidence type="ECO:0000256" key="2">
    <source>
        <dbReference type="ARBA" id="ARBA00005369"/>
    </source>
</evidence>
<dbReference type="CDD" id="cd02440">
    <property type="entry name" value="AdoMet_MTases"/>
    <property type="match status" value="1"/>
</dbReference>
<dbReference type="GO" id="GO:0032259">
    <property type="term" value="P:methylation"/>
    <property type="evidence" value="ECO:0007669"/>
    <property type="project" value="UniProtKB-KW"/>
</dbReference>
<dbReference type="RefSeq" id="WP_344088533.1">
    <property type="nucleotide sequence ID" value="NZ_BAAAHB010000013.1"/>
</dbReference>
<dbReference type="InterPro" id="IPR029063">
    <property type="entry name" value="SAM-dependent_MTases_sf"/>
</dbReference>
<evidence type="ECO:0000256" key="9">
    <source>
        <dbReference type="ARBA" id="ARBA00030757"/>
    </source>
</evidence>
<feature type="region of interest" description="Disordered" evidence="12">
    <location>
        <begin position="73"/>
        <end position="102"/>
    </location>
</feature>
<keyword evidence="6 13" id="KW-0489">Methyltransferase</keyword>